<gene>
    <name evidence="2" type="ORF">SG34_029585</name>
    <name evidence="1" type="ORF">SG34_033950</name>
</gene>
<accession>A0AAF0CE06</accession>
<dbReference type="KEGG" id="tvd:SG34_033950"/>
<dbReference type="EMBL" id="CP059734">
    <property type="protein sequence ID" value="WDE08893.1"/>
    <property type="molecule type" value="Genomic_DNA"/>
</dbReference>
<proteinExistence type="predicted"/>
<evidence type="ECO:0000313" key="1">
    <source>
        <dbReference type="EMBL" id="WDE08893.1"/>
    </source>
</evidence>
<reference evidence="2 3" key="1">
    <citation type="journal article" date="2015" name="Genome Announc.">
        <title>Draft Genome Sequences of Marine Isolates of Thalassomonas viridans and Thalassomonas actiniarum.</title>
        <authorList>
            <person name="Olonade I."/>
            <person name="van Zyl L.J."/>
            <person name="Trindade M."/>
        </authorList>
    </citation>
    <scope>NUCLEOTIDE SEQUENCE [LARGE SCALE GENOMIC DNA]</scope>
    <source>
        <strain evidence="2 3">XOM25</strain>
    </source>
</reference>
<name>A0AAF0CE06_9GAMM</name>
<sequence>MKKTDKKTDKMLREALTRVCETALEQVPGFQWLTHFVNYRAFPESLSVVCVFDSNSEFNDAKSAQQDIYLMQLIEKELASAGIRLPDIRRRVLFDTEENCRRENNGKWQHRFNH</sequence>
<dbReference type="KEGG" id="tvd:SG34_029585"/>
<evidence type="ECO:0000313" key="2">
    <source>
        <dbReference type="EMBL" id="WDE08940.1"/>
    </source>
</evidence>
<protein>
    <submittedName>
        <fullName evidence="2">Fis family transcriptional regulator</fullName>
    </submittedName>
</protein>
<evidence type="ECO:0000313" key="3">
    <source>
        <dbReference type="Proteomes" id="UP000032352"/>
    </source>
</evidence>
<organism evidence="2 3">
    <name type="scientific">Thalassomonas viridans</name>
    <dbReference type="NCBI Taxonomy" id="137584"/>
    <lineage>
        <taxon>Bacteria</taxon>
        <taxon>Pseudomonadati</taxon>
        <taxon>Pseudomonadota</taxon>
        <taxon>Gammaproteobacteria</taxon>
        <taxon>Alteromonadales</taxon>
        <taxon>Colwelliaceae</taxon>
        <taxon>Thalassomonas</taxon>
    </lineage>
</organism>
<reference evidence="2" key="2">
    <citation type="submission" date="2020-07" db="EMBL/GenBank/DDBJ databases">
        <authorList>
            <person name="van Zyl L.J."/>
            <person name="Busche T."/>
            <person name="Ruckert C."/>
            <person name="Kalinowski J."/>
            <person name="Trindade M.I."/>
        </authorList>
    </citation>
    <scope>NUCLEOTIDE SEQUENCE</scope>
    <source>
        <strain evidence="2">XOM25</strain>
    </source>
</reference>
<dbReference type="RefSeq" id="WP_044840316.1">
    <property type="nucleotide sequence ID" value="NZ_CP059734.1"/>
</dbReference>
<reference evidence="2 3" key="3">
    <citation type="journal article" date="2022" name="Mar. Drugs">
        <title>Bioassay-Guided Fractionation Leads to the Detection of Cholic Acid Generated by the Rare Thalassomonas sp.</title>
        <authorList>
            <person name="Pheiffer F."/>
            <person name="Schneider Y.K."/>
            <person name="Hansen E.H."/>
            <person name="Andersen J.H."/>
            <person name="Isaksson J."/>
            <person name="Busche T."/>
            <person name="R C."/>
            <person name="Kalinowski J."/>
            <person name="Zyl L.V."/>
            <person name="Trindade M."/>
        </authorList>
    </citation>
    <scope>NUCLEOTIDE SEQUENCE [LARGE SCALE GENOMIC DNA]</scope>
    <source>
        <strain evidence="2 3">XOM25</strain>
    </source>
</reference>
<dbReference type="EMBL" id="CP059734">
    <property type="protein sequence ID" value="WDE08940.1"/>
    <property type="molecule type" value="Genomic_DNA"/>
</dbReference>
<keyword evidence="3" id="KW-1185">Reference proteome</keyword>
<dbReference type="AlphaFoldDB" id="A0AAF0CE06"/>
<dbReference type="Proteomes" id="UP000032352">
    <property type="component" value="Chromosome pTvir"/>
</dbReference>